<dbReference type="Proteomes" id="UP000030765">
    <property type="component" value="Unassembled WGS sequence"/>
</dbReference>
<gene>
    <name evidence="2" type="ORF">ZHAS_00016365</name>
</gene>
<protein>
    <submittedName>
        <fullName evidence="2 3">Uncharacterized protein</fullName>
    </submittedName>
</protein>
<dbReference type="AlphaFoldDB" id="A0A084WDE9"/>
<organism evidence="2">
    <name type="scientific">Anopheles sinensis</name>
    <name type="common">Mosquito</name>
    <dbReference type="NCBI Taxonomy" id="74873"/>
    <lineage>
        <taxon>Eukaryota</taxon>
        <taxon>Metazoa</taxon>
        <taxon>Ecdysozoa</taxon>
        <taxon>Arthropoda</taxon>
        <taxon>Hexapoda</taxon>
        <taxon>Insecta</taxon>
        <taxon>Pterygota</taxon>
        <taxon>Neoptera</taxon>
        <taxon>Endopterygota</taxon>
        <taxon>Diptera</taxon>
        <taxon>Nematocera</taxon>
        <taxon>Culicoidea</taxon>
        <taxon>Culicidae</taxon>
        <taxon>Anophelinae</taxon>
        <taxon>Anopheles</taxon>
    </lineage>
</organism>
<sequence>MGKPVRLRFGRGDGDDFSPFSPFAVSLSDAIINKCVQVQRCSGVSTLGGGFVHFTNWSRASGCNFAPSARRPWACWEEGNYPTIPPNWDTGGSAPAPIVRTGVFVFISCSLDHGESRQCEKGISSGTEDGQNVCQPAIRESVSARRVHVARVREADQPYDDKSAAPAGQELGSRFDNGDSQLIHPSDPSLPVASS</sequence>
<reference evidence="2 4" key="1">
    <citation type="journal article" date="2014" name="BMC Genomics">
        <title>Genome sequence of Anopheles sinensis provides insight into genetics basis of mosquito competence for malaria parasites.</title>
        <authorList>
            <person name="Zhou D."/>
            <person name="Zhang D."/>
            <person name="Ding G."/>
            <person name="Shi L."/>
            <person name="Hou Q."/>
            <person name="Ye Y."/>
            <person name="Xu Y."/>
            <person name="Zhou H."/>
            <person name="Xiong C."/>
            <person name="Li S."/>
            <person name="Yu J."/>
            <person name="Hong S."/>
            <person name="Yu X."/>
            <person name="Zou P."/>
            <person name="Chen C."/>
            <person name="Chang X."/>
            <person name="Wang W."/>
            <person name="Lv Y."/>
            <person name="Sun Y."/>
            <person name="Ma L."/>
            <person name="Shen B."/>
            <person name="Zhu C."/>
        </authorList>
    </citation>
    <scope>NUCLEOTIDE SEQUENCE [LARGE SCALE GENOMIC DNA]</scope>
</reference>
<dbReference type="VEuPathDB" id="VectorBase:ASIC016365"/>
<dbReference type="EMBL" id="KE525339">
    <property type="protein sequence ID" value="KFB48243.1"/>
    <property type="molecule type" value="Genomic_DNA"/>
</dbReference>
<proteinExistence type="predicted"/>
<evidence type="ECO:0000313" key="4">
    <source>
        <dbReference type="Proteomes" id="UP000030765"/>
    </source>
</evidence>
<evidence type="ECO:0000256" key="1">
    <source>
        <dbReference type="SAM" id="MobiDB-lite"/>
    </source>
</evidence>
<accession>A0A084WDE9</accession>
<keyword evidence="4" id="KW-1185">Reference proteome</keyword>
<feature type="compositionally biased region" description="Basic and acidic residues" evidence="1">
    <location>
        <begin position="152"/>
        <end position="163"/>
    </location>
</feature>
<evidence type="ECO:0000313" key="2">
    <source>
        <dbReference type="EMBL" id="KFB48243.1"/>
    </source>
</evidence>
<dbReference type="EMBL" id="ATLV01022999">
    <property type="status" value="NOT_ANNOTATED_CDS"/>
    <property type="molecule type" value="Genomic_DNA"/>
</dbReference>
<reference evidence="3" key="2">
    <citation type="submission" date="2020-05" db="UniProtKB">
        <authorList>
            <consortium name="EnsemblMetazoa"/>
        </authorList>
    </citation>
    <scope>IDENTIFICATION</scope>
</reference>
<feature type="region of interest" description="Disordered" evidence="1">
    <location>
        <begin position="152"/>
        <end position="195"/>
    </location>
</feature>
<evidence type="ECO:0000313" key="3">
    <source>
        <dbReference type="EnsemblMetazoa" id="ASIC016365-PA"/>
    </source>
</evidence>
<dbReference type="EnsemblMetazoa" id="ASIC016365-RA">
    <property type="protein sequence ID" value="ASIC016365-PA"/>
    <property type="gene ID" value="ASIC016365"/>
</dbReference>
<name>A0A084WDE9_ANOSI</name>